<dbReference type="Pfam" id="PF16868">
    <property type="entry name" value="NMT1_3"/>
    <property type="match status" value="1"/>
</dbReference>
<dbReference type="SUPFAM" id="SSF53850">
    <property type="entry name" value="Periplasmic binding protein-like II"/>
    <property type="match status" value="1"/>
</dbReference>
<dbReference type="KEGG" id="tfr:BR63_08270"/>
<organism evidence="1 2">
    <name type="scientific">Thermanaerosceptrum fracticalcis</name>
    <dbReference type="NCBI Taxonomy" id="1712410"/>
    <lineage>
        <taxon>Bacteria</taxon>
        <taxon>Bacillati</taxon>
        <taxon>Bacillota</taxon>
        <taxon>Clostridia</taxon>
        <taxon>Eubacteriales</taxon>
        <taxon>Peptococcaceae</taxon>
        <taxon>Thermanaerosceptrum</taxon>
    </lineage>
</organism>
<accession>A0A7G6E2K3</accession>
<dbReference type="InterPro" id="IPR011852">
    <property type="entry name" value="TRAP_TAXI"/>
</dbReference>
<gene>
    <name evidence="1" type="ORF">BR63_08270</name>
</gene>
<dbReference type="PANTHER" id="PTHR42941:SF1">
    <property type="entry name" value="SLL1037 PROTEIN"/>
    <property type="match status" value="1"/>
</dbReference>
<dbReference type="CDD" id="cd13567">
    <property type="entry name" value="PBP2_TtGluBP"/>
    <property type="match status" value="1"/>
</dbReference>
<keyword evidence="2" id="KW-1185">Reference proteome</keyword>
<proteinExistence type="predicted"/>
<dbReference type="Gene3D" id="3.40.190.10">
    <property type="entry name" value="Periplasmic binding protein-like II"/>
    <property type="match status" value="2"/>
</dbReference>
<dbReference type="AlphaFoldDB" id="A0A7G6E2K3"/>
<dbReference type="EMBL" id="CP045798">
    <property type="protein sequence ID" value="QNB46307.1"/>
    <property type="molecule type" value="Genomic_DNA"/>
</dbReference>
<dbReference type="Proteomes" id="UP000515847">
    <property type="component" value="Chromosome"/>
</dbReference>
<dbReference type="PANTHER" id="PTHR42941">
    <property type="entry name" value="SLL1037 PROTEIN"/>
    <property type="match status" value="1"/>
</dbReference>
<evidence type="ECO:0000313" key="2">
    <source>
        <dbReference type="Proteomes" id="UP000515847"/>
    </source>
</evidence>
<dbReference type="NCBIfam" id="TIGR02122">
    <property type="entry name" value="TRAP_TAXI"/>
    <property type="match status" value="1"/>
</dbReference>
<sequence length="355" mass="38296">MNNNMQKKILKGGERMRKKSIAMLVLVIFAISIALTGCSGGSKSQPQKEEKPKVAQLFLLTGSTGGTYYPLGGAMANTWNKHLAGKVQVTSQPSGASVENLKRIGKGEAQLGMAMNNIADQAWKGEGDAFKDTGAIKNFRTIGVIYPEVYQGIAAADSKIESIADLKGKKVAIGPTGSGTAVISKDIFAEYGLKLEDFKPEYAGFGDAAGKFKDGHIDANFGVLSVPAAAIQDVMTVRKIKIIEIKGDMFEKLKAKYPFFSQYVIPAGTYGNEKDAYTINMQAALYCKADLPEDLVYDLTKVFYEQSAEIAAAHAAGKYIKLEKALDGITTPLHPGAVKYYKEKGIKIPDNIMPK</sequence>
<protein>
    <submittedName>
        <fullName evidence="1">TAXI family TRAP transporter solute-binding subunit</fullName>
    </submittedName>
</protein>
<name>A0A7G6E2K3_THEFR</name>
<reference evidence="1 2" key="1">
    <citation type="journal article" date="2019" name="Front. Microbiol.">
        <title>Thermoanaerosceptrum fracticalcis gen. nov. sp. nov., a Novel Fumarate-Fermenting Microorganism From a Deep Fractured Carbonate Aquifer of the US Great Basin.</title>
        <authorList>
            <person name="Hamilton-Brehm S.D."/>
            <person name="Stewart L.E."/>
            <person name="Zavarin M."/>
            <person name="Caldwell M."/>
            <person name="Lawson P.A."/>
            <person name="Onstott T.C."/>
            <person name="Grzymski J."/>
            <person name="Neveux I."/>
            <person name="Lollar B.S."/>
            <person name="Russell C.E."/>
            <person name="Moser D.P."/>
        </authorList>
    </citation>
    <scope>NUCLEOTIDE SEQUENCE [LARGE SCALE GENOMIC DNA]</scope>
    <source>
        <strain evidence="1 2">DRI-13</strain>
    </source>
</reference>
<evidence type="ECO:0000313" key="1">
    <source>
        <dbReference type="EMBL" id="QNB46307.1"/>
    </source>
</evidence>